<organism evidence="7">
    <name type="scientific">invertebrate metagenome</name>
    <dbReference type="NCBI Taxonomy" id="1711999"/>
    <lineage>
        <taxon>unclassified sequences</taxon>
        <taxon>metagenomes</taxon>
        <taxon>organismal metagenomes</taxon>
    </lineage>
</organism>
<keyword evidence="4 7" id="KW-0560">Oxidoreductase</keyword>
<dbReference type="GO" id="GO:0019145">
    <property type="term" value="F:aminobutyraldehyde dehydrogenase (NAD+) activity"/>
    <property type="evidence" value="ECO:0007669"/>
    <property type="project" value="UniProtKB-EC"/>
</dbReference>
<evidence type="ECO:0000256" key="3">
    <source>
        <dbReference type="ARBA" id="ARBA00022827"/>
    </source>
</evidence>
<evidence type="ECO:0000259" key="6">
    <source>
        <dbReference type="Pfam" id="PF01266"/>
    </source>
</evidence>
<evidence type="ECO:0000256" key="5">
    <source>
        <dbReference type="ARBA" id="ARBA00037941"/>
    </source>
</evidence>
<dbReference type="AlphaFoldDB" id="A0A484H7L9"/>
<name>A0A484H7L9_9ZZZZ</name>
<protein>
    <submittedName>
        <fullName evidence="7">Aminobutyraldehyde dehydrogenase</fullName>
        <ecNumber evidence="7">1.2.1.19</ecNumber>
    </submittedName>
</protein>
<dbReference type="InterPro" id="IPR036188">
    <property type="entry name" value="FAD/NAD-bd_sf"/>
</dbReference>
<keyword evidence="2" id="KW-0285">Flavoprotein</keyword>
<feature type="domain" description="FAD dependent oxidoreductase" evidence="6">
    <location>
        <begin position="5"/>
        <end position="364"/>
    </location>
</feature>
<reference evidence="7" key="1">
    <citation type="submission" date="2018-10" db="EMBL/GenBank/DDBJ databases">
        <authorList>
            <person name="Gruber-Vodicka H."/>
            <person name="Jaeckle O."/>
        </authorList>
    </citation>
    <scope>NUCLEOTIDE SEQUENCE</scope>
</reference>
<evidence type="ECO:0000256" key="2">
    <source>
        <dbReference type="ARBA" id="ARBA00022630"/>
    </source>
</evidence>
<dbReference type="Gene3D" id="3.50.50.60">
    <property type="entry name" value="FAD/NAD(P)-binding domain"/>
    <property type="match status" value="1"/>
</dbReference>
<evidence type="ECO:0000256" key="4">
    <source>
        <dbReference type="ARBA" id="ARBA00023002"/>
    </source>
</evidence>
<dbReference type="PANTHER" id="PTHR43104">
    <property type="entry name" value="L-2-HYDROXYGLUTARATE DEHYDROGENASE, MITOCHONDRIAL"/>
    <property type="match status" value="1"/>
</dbReference>
<keyword evidence="3" id="KW-0274">FAD</keyword>
<dbReference type="Pfam" id="PF01266">
    <property type="entry name" value="DAO"/>
    <property type="match status" value="1"/>
</dbReference>
<accession>A0A484H7L9</accession>
<sequence length="369" mass="39547">MERIDCAVIGAGVVGLAVARAMALAGREVVILERETTIGTGASSRNSEVIHAGIYYPRGSLKARLCVNGRHALYAYCAARGIAHQQCGKLIVATDDSQIERLRALAARGLANGVDNLQWLTGSAVQALEPALRCIAALFSPSTGILDSHALMLSLLGDAEAAGAVLALSSPVESVTFSNERIVLNVGGAEPSQFMVQTVINSAGLWAPALARTFRGLDHSHLPRGYFAKGSYFTLAGPAPFARLIYPLPETDVLGIHFTFDLVGQSRFGPDVEWVDCLDYSVRMERSIRFYAAVRRYWPDLPDGALRPGYAGIRPKIHGPGEPVPDFIVAGETAAHTYHRLINLFGIESPGLTSCLALADMVVDATQRH</sequence>
<evidence type="ECO:0000313" key="7">
    <source>
        <dbReference type="EMBL" id="VBB69610.1"/>
    </source>
</evidence>
<dbReference type="InterPro" id="IPR006076">
    <property type="entry name" value="FAD-dep_OxRdtase"/>
</dbReference>
<dbReference type="PANTHER" id="PTHR43104:SF4">
    <property type="entry name" value="L-2-HYDROXYGLUTARATE DEHYDROGENASE, MITOCHONDRIAL"/>
    <property type="match status" value="1"/>
</dbReference>
<dbReference type="SUPFAM" id="SSF51905">
    <property type="entry name" value="FAD/NAD(P)-binding domain"/>
    <property type="match status" value="1"/>
</dbReference>
<dbReference type="GO" id="GO:0047545">
    <property type="term" value="F:(S)-2-hydroxyglutarate dehydrogenase activity"/>
    <property type="evidence" value="ECO:0007669"/>
    <property type="project" value="TreeGrafter"/>
</dbReference>
<comment type="similarity">
    <text evidence="5">Belongs to the L2HGDH family.</text>
</comment>
<gene>
    <name evidence="7" type="ORF">RIEGSTA812A_PEG_1083</name>
</gene>
<dbReference type="EC" id="1.2.1.19" evidence="7"/>
<evidence type="ECO:0000256" key="1">
    <source>
        <dbReference type="ARBA" id="ARBA00001974"/>
    </source>
</evidence>
<dbReference type="EMBL" id="LR026963">
    <property type="protein sequence ID" value="VBB69610.1"/>
    <property type="molecule type" value="Genomic_DNA"/>
</dbReference>
<dbReference type="Gene3D" id="3.30.9.10">
    <property type="entry name" value="D-Amino Acid Oxidase, subunit A, domain 2"/>
    <property type="match status" value="1"/>
</dbReference>
<comment type="cofactor">
    <cofactor evidence="1">
        <name>FAD</name>
        <dbReference type="ChEBI" id="CHEBI:57692"/>
    </cofactor>
</comment>
<proteinExistence type="inferred from homology"/>